<dbReference type="Gene3D" id="3.50.30.30">
    <property type="match status" value="1"/>
</dbReference>
<feature type="chain" id="PRO_5044862652" evidence="9">
    <location>
        <begin position="45"/>
        <end position="893"/>
    </location>
</feature>
<feature type="transmembrane region" description="Helical" evidence="8">
    <location>
        <begin position="795"/>
        <end position="817"/>
    </location>
</feature>
<dbReference type="EMBL" id="JALLPB020000074">
    <property type="protein sequence ID" value="KAL3822118.1"/>
    <property type="molecule type" value="Genomic_DNA"/>
</dbReference>
<evidence type="ECO:0000256" key="1">
    <source>
        <dbReference type="ARBA" id="ARBA00004127"/>
    </source>
</evidence>
<dbReference type="PANTHER" id="PTHR12174">
    <property type="entry name" value="SIGNAL PEPTIDE PEPTIDASE"/>
    <property type="match status" value="1"/>
</dbReference>
<evidence type="ECO:0000256" key="3">
    <source>
        <dbReference type="ARBA" id="ARBA00022692"/>
    </source>
</evidence>
<evidence type="ECO:0000256" key="4">
    <source>
        <dbReference type="ARBA" id="ARBA00022801"/>
    </source>
</evidence>
<feature type="signal peptide" evidence="9">
    <location>
        <begin position="1"/>
        <end position="44"/>
    </location>
</feature>
<protein>
    <submittedName>
        <fullName evidence="10">Uncharacterized protein</fullName>
    </submittedName>
</protein>
<feature type="transmembrane region" description="Helical" evidence="8">
    <location>
        <begin position="616"/>
        <end position="635"/>
    </location>
</feature>
<evidence type="ECO:0000256" key="6">
    <source>
        <dbReference type="ARBA" id="ARBA00023136"/>
    </source>
</evidence>
<comment type="similarity">
    <text evidence="2">Belongs to the peptidase A22B family.</text>
</comment>
<comment type="caution">
    <text evidence="10">The sequence shown here is derived from an EMBL/GenBank/DDBJ whole genome shotgun (WGS) entry which is preliminary data.</text>
</comment>
<feature type="region of interest" description="Disordered" evidence="7">
    <location>
        <begin position="404"/>
        <end position="441"/>
    </location>
</feature>
<keyword evidence="9" id="KW-0732">Signal</keyword>
<evidence type="ECO:0000256" key="8">
    <source>
        <dbReference type="SAM" id="Phobius"/>
    </source>
</evidence>
<dbReference type="AlphaFoldDB" id="A0ABD3SCT1"/>
<feature type="transmembrane region" description="Helical" evidence="8">
    <location>
        <begin position="488"/>
        <end position="513"/>
    </location>
</feature>
<proteinExistence type="inferred from homology"/>
<name>A0ABD3SCT1_9STRA</name>
<feature type="transmembrane region" description="Helical" evidence="8">
    <location>
        <begin position="590"/>
        <end position="610"/>
    </location>
</feature>
<dbReference type="InterPro" id="IPR006639">
    <property type="entry name" value="Preselin/SPP"/>
</dbReference>
<feature type="transmembrane region" description="Helical" evidence="8">
    <location>
        <begin position="719"/>
        <end position="741"/>
    </location>
</feature>
<keyword evidence="3 8" id="KW-0812">Transmembrane</keyword>
<dbReference type="Proteomes" id="UP001530377">
    <property type="component" value="Unassembled WGS sequence"/>
</dbReference>
<keyword evidence="11" id="KW-1185">Reference proteome</keyword>
<comment type="subcellular location">
    <subcellularLocation>
        <location evidence="1">Endomembrane system</location>
        <topology evidence="1">Multi-pass membrane protein</topology>
    </subcellularLocation>
</comment>
<accession>A0ABD3SCT1</accession>
<feature type="compositionally biased region" description="Low complexity" evidence="7">
    <location>
        <begin position="412"/>
        <end position="427"/>
    </location>
</feature>
<keyword evidence="6 8" id="KW-0472">Membrane</keyword>
<dbReference type="SMART" id="SM00730">
    <property type="entry name" value="PSN"/>
    <property type="match status" value="1"/>
</dbReference>
<keyword evidence="4" id="KW-0378">Hydrolase</keyword>
<organism evidence="10 11">
    <name type="scientific">Cyclostephanos tholiformis</name>
    <dbReference type="NCBI Taxonomy" id="382380"/>
    <lineage>
        <taxon>Eukaryota</taxon>
        <taxon>Sar</taxon>
        <taxon>Stramenopiles</taxon>
        <taxon>Ochrophyta</taxon>
        <taxon>Bacillariophyta</taxon>
        <taxon>Coscinodiscophyceae</taxon>
        <taxon>Thalassiosirophycidae</taxon>
        <taxon>Stephanodiscales</taxon>
        <taxon>Stephanodiscaceae</taxon>
        <taxon>Cyclostephanos</taxon>
    </lineage>
</organism>
<evidence type="ECO:0000256" key="7">
    <source>
        <dbReference type="SAM" id="MobiDB-lite"/>
    </source>
</evidence>
<dbReference type="InterPro" id="IPR007369">
    <property type="entry name" value="Peptidase_A22B_SPP"/>
</dbReference>
<evidence type="ECO:0000313" key="11">
    <source>
        <dbReference type="Proteomes" id="UP001530377"/>
    </source>
</evidence>
<dbReference type="GO" id="GO:0016787">
    <property type="term" value="F:hydrolase activity"/>
    <property type="evidence" value="ECO:0007669"/>
    <property type="project" value="UniProtKB-KW"/>
</dbReference>
<evidence type="ECO:0000256" key="2">
    <source>
        <dbReference type="ARBA" id="ARBA00006859"/>
    </source>
</evidence>
<dbReference type="Pfam" id="PF04258">
    <property type="entry name" value="Peptidase_A22B"/>
    <property type="match status" value="1"/>
</dbReference>
<evidence type="ECO:0000313" key="10">
    <source>
        <dbReference type="EMBL" id="KAL3822118.1"/>
    </source>
</evidence>
<evidence type="ECO:0000256" key="5">
    <source>
        <dbReference type="ARBA" id="ARBA00022989"/>
    </source>
</evidence>
<evidence type="ECO:0000256" key="9">
    <source>
        <dbReference type="SAM" id="SignalP"/>
    </source>
</evidence>
<dbReference type="PANTHER" id="PTHR12174:SF75">
    <property type="entry name" value="SIGNAL PEPTIDE PEPTIDASE-LIKE 2"/>
    <property type="match status" value="1"/>
</dbReference>
<sequence length="893" mass="95959">MVTPLVFPHASNPLPRPGRRLSPPVPVLIHLPLLLLLLPKNAHAILPTAAIDVRLPGTSPSDVITLLASQASFGGPVARYDQRRPPPYSSPSDAPNGVGVVPAFPPDDDPYLCNESEGLADYATSSPPNGHPRTALLVPRGRCSFERKALSAQRLGSSIIVIYGTLSSRYSLNYTNSTPDAMIDDSRTRSGYTNDDVIWPLDKFDYDCDMGRAYLPREVYDELNFVKLPGGYDEANNDPLLTGSGGGNACGKSFVSGCESRRCLVTGRNVTRGVDGDGDDDDVTSYEACCAWDLHIWLYEDSAVARDKNNEGVTIPAVYITMEESSMLLDLVRGAGGGGSSDPIVITVYERPRPVYNASAILIWALGVLVAWISSHRSSADIRKLGKEILARREYKERTRERGWDMGGSVISGGHPSSSLASSSSTGQAYGGGGGDDDDDDVGYVERTIYRASDDDDVSSCAPNASAVAVAAQHRADRPQQQEETLELTAAHAVGFLVTASCSLLVLFFLKVYGIVKVMYAFGCSGAFAQMMVHPGLAYTCRKLGYVRPTSSVDCLSEANVAREMMRGGARGKCLGCLYSFFGPISPLDVVAMVVSYGVGAAWLWIGFAIPHPGNVAFYWIVQDVFGLCMCMLFLETIKLNSIKVGAILLIVAFFYDIFFVFITPMLTKHGESIMVNVATSGGPPKADPAWCEKYPFDINCKGGDPLPMLFAIPRIGDYQGGSSMLGLGDIVLPGLLLSFASRFDESKRLMGMVSGGSGRIVANNACPAGAAQRRDGGSANPLCFLRSCCYGRGYYFPVMVGYAIGLFMANAAVYIMEMGQPALLYLVPCCLGTMVYMGRRAGELGDLWEGPRAIRAADALMYGEAHVESAAAAAEQDLALEESTRNNEAEMT</sequence>
<keyword evidence="5 8" id="KW-1133">Transmembrane helix</keyword>
<reference evidence="10 11" key="1">
    <citation type="submission" date="2024-10" db="EMBL/GenBank/DDBJ databases">
        <title>Updated reference genomes for cyclostephanoid diatoms.</title>
        <authorList>
            <person name="Roberts W.R."/>
            <person name="Alverson A.J."/>
        </authorList>
    </citation>
    <scope>NUCLEOTIDE SEQUENCE [LARGE SCALE GENOMIC DNA]</scope>
    <source>
        <strain evidence="10 11">AJA228-03</strain>
    </source>
</reference>
<dbReference type="GO" id="GO:0012505">
    <property type="term" value="C:endomembrane system"/>
    <property type="evidence" value="ECO:0007669"/>
    <property type="project" value="UniProtKB-SubCell"/>
</dbReference>
<gene>
    <name evidence="10" type="ORF">ACHAXA_011896</name>
</gene>
<feature type="transmembrane region" description="Helical" evidence="8">
    <location>
        <begin position="647"/>
        <end position="667"/>
    </location>
</feature>